<dbReference type="PANTHER" id="PTHR30441">
    <property type="entry name" value="DUF748 DOMAIN-CONTAINING PROTEIN"/>
    <property type="match status" value="1"/>
</dbReference>
<evidence type="ECO:0000313" key="2">
    <source>
        <dbReference type="EMBL" id="HEN40920.1"/>
    </source>
</evidence>
<dbReference type="PANTHER" id="PTHR30441:SF8">
    <property type="entry name" value="DUF748 DOMAIN-CONTAINING PROTEIN"/>
    <property type="match status" value="1"/>
</dbReference>
<dbReference type="InterPro" id="IPR052894">
    <property type="entry name" value="AsmA-related"/>
</dbReference>
<dbReference type="GO" id="GO:0005886">
    <property type="term" value="C:plasma membrane"/>
    <property type="evidence" value="ECO:0007669"/>
    <property type="project" value="TreeGrafter"/>
</dbReference>
<sequence length="1199" mass="128765">MKTWHKILIGCGIFLLILAAFTAFVLPGIVKSRAIRAVEEATGRKLAIGAVRINPITWNAEVKGVRLTERDGTTTFVSFSSARVAVSPSSIFRGAPVVSEARLSSPYVHIVRTGANAYNFSDLLERKGPEKPAPSKERARFAVSNIVVTNGAIDFIDRGLAAEKRHRVSGLELGVPFVSTIPHHADSYIAPRFRAVVNGSPLALDGRLKPFAAAAEYSLDVNLKALDVPYYLAYVPAKLPVRVERGTAATKLALTYRTEASRNPELVMSGEVSLAGLKAAEPDGTPLAALDRLGVVVGRSDLLAPAISLTSVTLDGPVFHLSRDRKGVWNVARLARGDKAALPPAKPHGEPRDRARGKPVIDVGELVLRNGIVRVADALPPGGFTAEAREIASTIRGFSTRPGKKAGYTLSLVTGRDEAVRVEGDFSPDPLTVTATADLKGVVLDALYPYLAGTLAAPVKGTLDLSGVAAYDAAAGLTADRVAVRLANLAAPFGPKEGARLARMEATGGRYSRKENRLDIAQVTLAGGDISFSRDEAGNLSPLALVKRGDTARKPAARENRPQAGKPFAYRIAKVAASGLNLSFTDRRVVGNPRFDLRRLGFEAGNIAGPRLETIPYRLSAGYGKGGAVAASGSVTPAPLAARGEIALRRIPLTDFDAYLPGGLNVILAEGSLDTRLTYALAKRGEGLGGTFGGSLGVRSFHCLDADADDLLTWDSLQIDKVSGRLEPFSLRIGEVSVAKLFSKIVIDRDGRLNLQKLYTRDQGPGTGDREGGGPGLGTRDQGRAAPGTGQSSQPTKASRQITIDAVTIQEGALAFSDRHMNREYDTTLHNLGGRISGLSSEESKFAEVDLRGNLENLSPLQITGRLNPLRDDLYADITVRFADIDLTPLTPYSGTYVGYGIDRGKVSFDLKYLIENRQLNSENKVFIDQLTFGDRIESDKATNLPVRLAVALLKDRKGEIHLDLPVTGRTDDPQFKVWRVVWQIIKNLLVKAATSPFSLLQSAFGGSEDFSVIPFAPGSAHLAEAEQAKLAKIAQALNDRPALKVDLKGYVDRERDPEGYRAELLNRKMKGEKFLVLVKEKRNLPGDSAETMVIAPEEASRYLKAVYRKEKFPKPRNILGLEKDLPDAEMRKLILANTQVGEVELKALAAERVGAVKAFLAGPGKVDPARLFLKADDIFKAAADKGSGARVEFGAAVE</sequence>
<dbReference type="AlphaFoldDB" id="A0A831UAN7"/>
<accession>A0A831UAN7</accession>
<dbReference type="EMBL" id="DSOV01000004">
    <property type="protein sequence ID" value="HEN40920.1"/>
    <property type="molecule type" value="Genomic_DNA"/>
</dbReference>
<proteinExistence type="predicted"/>
<dbReference type="Gene3D" id="3.30.1330.60">
    <property type="entry name" value="OmpA-like domain"/>
    <property type="match status" value="1"/>
</dbReference>
<gene>
    <name evidence="2" type="ORF">ENQ87_00885</name>
</gene>
<dbReference type="InterPro" id="IPR008023">
    <property type="entry name" value="DUF748"/>
</dbReference>
<name>A0A831UAN7_GEOME</name>
<dbReference type="InterPro" id="IPR036737">
    <property type="entry name" value="OmpA-like_sf"/>
</dbReference>
<dbReference type="Pfam" id="PF05359">
    <property type="entry name" value="DUF748"/>
    <property type="match status" value="2"/>
</dbReference>
<reference evidence="2" key="1">
    <citation type="journal article" date="2020" name="mSystems">
        <title>Genome- and Community-Level Interaction Insights into Carbon Utilization and Element Cycling Functions of Hydrothermarchaeota in Hydrothermal Sediment.</title>
        <authorList>
            <person name="Zhou Z."/>
            <person name="Liu Y."/>
            <person name="Xu W."/>
            <person name="Pan J."/>
            <person name="Luo Z.H."/>
            <person name="Li M."/>
        </authorList>
    </citation>
    <scope>NUCLEOTIDE SEQUENCE [LARGE SCALE GENOMIC DNA]</scope>
    <source>
        <strain evidence="2">SpSt-349</strain>
    </source>
</reference>
<organism evidence="2">
    <name type="scientific">Geobacter metallireducens</name>
    <dbReference type="NCBI Taxonomy" id="28232"/>
    <lineage>
        <taxon>Bacteria</taxon>
        <taxon>Pseudomonadati</taxon>
        <taxon>Thermodesulfobacteriota</taxon>
        <taxon>Desulfuromonadia</taxon>
        <taxon>Geobacterales</taxon>
        <taxon>Geobacteraceae</taxon>
        <taxon>Geobacter</taxon>
    </lineage>
</organism>
<protein>
    <submittedName>
        <fullName evidence="2">DUF748 domain-containing protein</fullName>
    </submittedName>
</protein>
<feature type="region of interest" description="Disordered" evidence="1">
    <location>
        <begin position="758"/>
        <end position="801"/>
    </location>
</feature>
<dbReference type="GO" id="GO:0090313">
    <property type="term" value="P:regulation of protein targeting to membrane"/>
    <property type="evidence" value="ECO:0007669"/>
    <property type="project" value="TreeGrafter"/>
</dbReference>
<feature type="compositionally biased region" description="Polar residues" evidence="1">
    <location>
        <begin position="789"/>
        <end position="801"/>
    </location>
</feature>
<comment type="caution">
    <text evidence="2">The sequence shown here is derived from an EMBL/GenBank/DDBJ whole genome shotgun (WGS) entry which is preliminary data.</text>
</comment>
<evidence type="ECO:0000256" key="1">
    <source>
        <dbReference type="SAM" id="MobiDB-lite"/>
    </source>
</evidence>